<dbReference type="PANTHER" id="PTHR36439">
    <property type="entry name" value="BLL4334 PROTEIN"/>
    <property type="match status" value="1"/>
</dbReference>
<evidence type="ECO:0000313" key="2">
    <source>
        <dbReference type="Proteomes" id="UP000540568"/>
    </source>
</evidence>
<dbReference type="EMBL" id="JACGWV010000001">
    <property type="protein sequence ID" value="MBA8806215.1"/>
    <property type="molecule type" value="Genomic_DNA"/>
</dbReference>
<dbReference type="SUPFAM" id="SSF160379">
    <property type="entry name" value="SP0830-like"/>
    <property type="match status" value="1"/>
</dbReference>
<protein>
    <submittedName>
        <fullName evidence="1">Uncharacterized protein (DUF1697 family)</fullName>
    </submittedName>
</protein>
<dbReference type="AlphaFoldDB" id="A0A7W3J4M4"/>
<organism evidence="1 2">
    <name type="scientific">Promicromonospora sukumoe</name>
    <dbReference type="NCBI Taxonomy" id="88382"/>
    <lineage>
        <taxon>Bacteria</taxon>
        <taxon>Bacillati</taxon>
        <taxon>Actinomycetota</taxon>
        <taxon>Actinomycetes</taxon>
        <taxon>Micrococcales</taxon>
        <taxon>Promicromonosporaceae</taxon>
        <taxon>Promicromonospora</taxon>
    </lineage>
</organism>
<dbReference type="InterPro" id="IPR012545">
    <property type="entry name" value="DUF1697"/>
</dbReference>
<dbReference type="RefSeq" id="WP_182613980.1">
    <property type="nucleotide sequence ID" value="NZ_BAAATF010000001.1"/>
</dbReference>
<dbReference type="Gene3D" id="3.30.70.1280">
    <property type="entry name" value="SP0830-like domains"/>
    <property type="match status" value="1"/>
</dbReference>
<dbReference type="PANTHER" id="PTHR36439:SF1">
    <property type="entry name" value="DUF1697 DOMAIN-CONTAINING PROTEIN"/>
    <property type="match status" value="1"/>
</dbReference>
<comment type="caution">
    <text evidence="1">The sequence shown here is derived from an EMBL/GenBank/DDBJ whole genome shotgun (WGS) entry which is preliminary data.</text>
</comment>
<name>A0A7W3J4M4_9MICO</name>
<dbReference type="Proteomes" id="UP000540568">
    <property type="component" value="Unassembled WGS sequence"/>
</dbReference>
<keyword evidence="2" id="KW-1185">Reference proteome</keyword>
<dbReference type="PIRSF" id="PIRSF008502">
    <property type="entry name" value="UCP008502"/>
    <property type="match status" value="1"/>
</dbReference>
<reference evidence="1 2" key="1">
    <citation type="submission" date="2020-07" db="EMBL/GenBank/DDBJ databases">
        <title>Sequencing the genomes of 1000 actinobacteria strains.</title>
        <authorList>
            <person name="Klenk H.-P."/>
        </authorList>
    </citation>
    <scope>NUCLEOTIDE SEQUENCE [LARGE SCALE GENOMIC DNA]</scope>
    <source>
        <strain evidence="1 2">DSM 44121</strain>
    </source>
</reference>
<gene>
    <name evidence="1" type="ORF">FHX71_000157</name>
</gene>
<proteinExistence type="predicted"/>
<dbReference type="Pfam" id="PF08002">
    <property type="entry name" value="DUF1697"/>
    <property type="match status" value="1"/>
</dbReference>
<sequence>MAAFAVLLRAVNIGPGLRVSSADLRGAAEDAGLGAARTLLNSGNLVVTPGTSGASTADDAARLVQEQLATRVGQDVAAVGLSAARLDEIAAANPFPAAARDDPSHLQVHVPFGELDAAGIAKLDLASPGREMLATAAGVLYVHYVDGIGRSKLTPKVIDTAVGAPTTARNWNTVTKLRTACAQASGEDSGPVG</sequence>
<evidence type="ECO:0000313" key="1">
    <source>
        <dbReference type="EMBL" id="MBA8806215.1"/>
    </source>
</evidence>
<accession>A0A7W3J4M4</accession>